<evidence type="ECO:0000256" key="4">
    <source>
        <dbReference type="ARBA" id="ARBA00016202"/>
    </source>
</evidence>
<keyword evidence="9" id="KW-0564">Palmitate</keyword>
<keyword evidence="11" id="KW-0998">Cell outer membrane</keyword>
<dbReference type="AlphaFoldDB" id="A0AAP6MML3"/>
<evidence type="ECO:0000256" key="5">
    <source>
        <dbReference type="ARBA" id="ARBA00022448"/>
    </source>
</evidence>
<dbReference type="Gene3D" id="2.50.20.10">
    <property type="entry name" value="Lipoprotein localisation LolA/LolB/LppX"/>
    <property type="match status" value="1"/>
</dbReference>
<keyword evidence="6 13" id="KW-0732">Signal</keyword>
<feature type="signal peptide" evidence="13">
    <location>
        <begin position="1"/>
        <end position="30"/>
    </location>
</feature>
<keyword evidence="12 14" id="KW-0449">Lipoprotein</keyword>
<evidence type="ECO:0000313" key="15">
    <source>
        <dbReference type="Proteomes" id="UP001302316"/>
    </source>
</evidence>
<reference evidence="14 15" key="1">
    <citation type="submission" date="2023-12" db="EMBL/GenBank/DDBJ databases">
        <title>Whole-genome sequencing of halo(alkali)philic microorganisms from hypersaline lakes.</title>
        <authorList>
            <person name="Sorokin D.Y."/>
            <person name="Merkel A.Y."/>
            <person name="Messina E."/>
            <person name="Yakimov M."/>
        </authorList>
    </citation>
    <scope>NUCLEOTIDE SEQUENCE [LARGE SCALE GENOMIC DNA]</scope>
    <source>
        <strain evidence="14 15">AB-CW1</strain>
    </source>
</reference>
<sequence length="237" mass="26200">MAAIAKRLKGGLGLLALALMVAACAPFAPAPEEPPDYMAWEAHQRDLAMLQAWSLDGRVALRTPDDAWSASLRWSQWVDYMDFRLRGTFGIGATRVRGDPGWVVIENSRGETWQTAEPERELALQTGWQVPLGMLRWWIIGLPYPDEEPAYLAVNGGGQLSELHQGGWTIEYDRYETVDGLALPGRITVDNELEGVTLRLRVSEWVLGDRTGGPDFAGVDSQQGAWAVIPGQDQPDE</sequence>
<keyword evidence="10" id="KW-0143">Chaperone</keyword>
<accession>A0AAP6MML3</accession>
<dbReference type="InterPro" id="IPR004565">
    <property type="entry name" value="OM_lipoprot_LolB"/>
</dbReference>
<comment type="subunit">
    <text evidence="3">Monomer.</text>
</comment>
<evidence type="ECO:0000313" key="14">
    <source>
        <dbReference type="EMBL" id="MEA5445451.1"/>
    </source>
</evidence>
<dbReference type="GO" id="GO:0015031">
    <property type="term" value="P:protein transport"/>
    <property type="evidence" value="ECO:0007669"/>
    <property type="project" value="UniProtKB-KW"/>
</dbReference>
<evidence type="ECO:0000256" key="1">
    <source>
        <dbReference type="ARBA" id="ARBA00004459"/>
    </source>
</evidence>
<evidence type="ECO:0000256" key="3">
    <source>
        <dbReference type="ARBA" id="ARBA00011245"/>
    </source>
</evidence>
<dbReference type="NCBIfam" id="TIGR00548">
    <property type="entry name" value="lolB"/>
    <property type="match status" value="1"/>
</dbReference>
<dbReference type="Proteomes" id="UP001302316">
    <property type="component" value="Unassembled WGS sequence"/>
</dbReference>
<evidence type="ECO:0000256" key="8">
    <source>
        <dbReference type="ARBA" id="ARBA00023136"/>
    </source>
</evidence>
<dbReference type="Pfam" id="PF03550">
    <property type="entry name" value="LolB"/>
    <property type="match status" value="1"/>
</dbReference>
<gene>
    <name evidence="14" type="primary">lolB</name>
    <name evidence="14" type="ORF">VCB98_06435</name>
</gene>
<dbReference type="GO" id="GO:0009279">
    <property type="term" value="C:cell outer membrane"/>
    <property type="evidence" value="ECO:0007669"/>
    <property type="project" value="UniProtKB-SubCell"/>
</dbReference>
<comment type="similarity">
    <text evidence="2">Belongs to the LolB family.</text>
</comment>
<dbReference type="InterPro" id="IPR029046">
    <property type="entry name" value="LolA/LolB/LppX"/>
</dbReference>
<evidence type="ECO:0000256" key="9">
    <source>
        <dbReference type="ARBA" id="ARBA00023139"/>
    </source>
</evidence>
<dbReference type="PROSITE" id="PS51257">
    <property type="entry name" value="PROKAR_LIPOPROTEIN"/>
    <property type="match status" value="1"/>
</dbReference>
<evidence type="ECO:0000256" key="7">
    <source>
        <dbReference type="ARBA" id="ARBA00022927"/>
    </source>
</evidence>
<protein>
    <recommendedName>
        <fullName evidence="4">Outer-membrane lipoprotein LolB</fullName>
    </recommendedName>
</protein>
<dbReference type="SUPFAM" id="SSF89392">
    <property type="entry name" value="Prokaryotic lipoproteins and lipoprotein localization factors"/>
    <property type="match status" value="1"/>
</dbReference>
<name>A0AAP6MML3_9GAMM</name>
<keyword evidence="5" id="KW-0813">Transport</keyword>
<evidence type="ECO:0000256" key="10">
    <source>
        <dbReference type="ARBA" id="ARBA00023186"/>
    </source>
</evidence>
<evidence type="ECO:0000256" key="12">
    <source>
        <dbReference type="ARBA" id="ARBA00023288"/>
    </source>
</evidence>
<evidence type="ECO:0000256" key="2">
    <source>
        <dbReference type="ARBA" id="ARBA00009696"/>
    </source>
</evidence>
<comment type="subcellular location">
    <subcellularLocation>
        <location evidence="1">Cell outer membrane</location>
        <topology evidence="1">Lipid-anchor</topology>
    </subcellularLocation>
</comment>
<dbReference type="RefSeq" id="WP_346051078.1">
    <property type="nucleotide sequence ID" value="NZ_JAYGII010000010.1"/>
</dbReference>
<dbReference type="EMBL" id="JAYGII010000010">
    <property type="protein sequence ID" value="MEA5445451.1"/>
    <property type="molecule type" value="Genomic_DNA"/>
</dbReference>
<dbReference type="CDD" id="cd16326">
    <property type="entry name" value="LolB"/>
    <property type="match status" value="1"/>
</dbReference>
<comment type="caution">
    <text evidence="14">The sequence shown here is derived from an EMBL/GenBank/DDBJ whole genome shotgun (WGS) entry which is preliminary data.</text>
</comment>
<evidence type="ECO:0000256" key="11">
    <source>
        <dbReference type="ARBA" id="ARBA00023237"/>
    </source>
</evidence>
<keyword evidence="15" id="KW-1185">Reference proteome</keyword>
<keyword evidence="8" id="KW-0472">Membrane</keyword>
<evidence type="ECO:0000256" key="13">
    <source>
        <dbReference type="SAM" id="SignalP"/>
    </source>
</evidence>
<evidence type="ECO:0000256" key="6">
    <source>
        <dbReference type="ARBA" id="ARBA00022729"/>
    </source>
</evidence>
<feature type="chain" id="PRO_5042991758" description="Outer-membrane lipoprotein LolB" evidence="13">
    <location>
        <begin position="31"/>
        <end position="237"/>
    </location>
</feature>
<organism evidence="14 15">
    <name type="scientific">Natronospira elongata</name>
    <dbReference type="NCBI Taxonomy" id="3110268"/>
    <lineage>
        <taxon>Bacteria</taxon>
        <taxon>Pseudomonadati</taxon>
        <taxon>Pseudomonadota</taxon>
        <taxon>Gammaproteobacteria</taxon>
        <taxon>Natronospirales</taxon>
        <taxon>Natronospiraceae</taxon>
        <taxon>Natronospira</taxon>
    </lineage>
</organism>
<keyword evidence="7" id="KW-0653">Protein transport</keyword>
<proteinExistence type="inferred from homology"/>